<dbReference type="STRING" id="675635.Psed_3316"/>
<dbReference type="SUPFAM" id="SSF46894">
    <property type="entry name" value="C-terminal effector domain of the bipartite response regulators"/>
    <property type="match status" value="1"/>
</dbReference>
<dbReference type="GO" id="GO:0004016">
    <property type="term" value="F:adenylate cyclase activity"/>
    <property type="evidence" value="ECO:0007669"/>
    <property type="project" value="TreeGrafter"/>
</dbReference>
<feature type="domain" description="HTH luxR-type" evidence="3">
    <location>
        <begin position="863"/>
        <end position="928"/>
    </location>
</feature>
<dbReference type="PANTHER" id="PTHR16305">
    <property type="entry name" value="TESTICULAR SOLUBLE ADENYLYL CYCLASE"/>
    <property type="match status" value="1"/>
</dbReference>
<reference evidence="4 5" key="1">
    <citation type="journal article" date="2011" name="J. Bacteriol.">
        <title>Genome sequence of the 1,4-dioxane-degrading Pseudonocardia dioxanivorans strain CB1190.</title>
        <authorList>
            <person name="Sales C.M."/>
            <person name="Mahendra S."/>
            <person name="Grostern A."/>
            <person name="Parales R.E."/>
            <person name="Goodwin L.A."/>
            <person name="Woyke T."/>
            <person name="Nolan M."/>
            <person name="Lapidus A."/>
            <person name="Chertkov O."/>
            <person name="Ovchinnikova G."/>
            <person name="Sczyrba A."/>
            <person name="Alvarez-Cohen L."/>
        </authorList>
    </citation>
    <scope>NUCLEOTIDE SEQUENCE [LARGE SCALE GENOMIC DNA]</scope>
    <source>
        <strain evidence="5">ATCC 55486 / DSM 44775 / JCM 13855 / CB1190</strain>
    </source>
</reference>
<dbReference type="InterPro" id="IPR036388">
    <property type="entry name" value="WH-like_DNA-bd_sf"/>
</dbReference>
<accession>F4CX65</accession>
<dbReference type="KEGG" id="pdx:Psed_3316"/>
<gene>
    <name evidence="4" type="ordered locus">Psed_3316</name>
</gene>
<proteinExistence type="predicted"/>
<dbReference type="Proteomes" id="UP000007809">
    <property type="component" value="Chromosome"/>
</dbReference>
<dbReference type="eggNOG" id="COG2909">
    <property type="taxonomic scope" value="Bacteria"/>
</dbReference>
<dbReference type="PROSITE" id="PS00622">
    <property type="entry name" value="HTH_LUXR_1"/>
    <property type="match status" value="1"/>
</dbReference>
<dbReference type="Pfam" id="PF00196">
    <property type="entry name" value="GerE"/>
    <property type="match status" value="1"/>
</dbReference>
<dbReference type="InterPro" id="IPR041664">
    <property type="entry name" value="AAA_16"/>
</dbReference>
<dbReference type="HOGENOM" id="CLU_006850_2_0_11"/>
<dbReference type="InterPro" id="IPR000792">
    <property type="entry name" value="Tscrpt_reg_LuxR_C"/>
</dbReference>
<dbReference type="GO" id="GO:0005737">
    <property type="term" value="C:cytoplasm"/>
    <property type="evidence" value="ECO:0007669"/>
    <property type="project" value="TreeGrafter"/>
</dbReference>
<dbReference type="SMART" id="SM00421">
    <property type="entry name" value="HTH_LUXR"/>
    <property type="match status" value="1"/>
</dbReference>
<evidence type="ECO:0000313" key="5">
    <source>
        <dbReference type="Proteomes" id="UP000007809"/>
    </source>
</evidence>
<dbReference type="Pfam" id="PF13191">
    <property type="entry name" value="AAA_16"/>
    <property type="match status" value="1"/>
</dbReference>
<keyword evidence="2" id="KW-0067">ATP-binding</keyword>
<sequence>MPLVGRESETAALRAALDDCRAGIGTTVLLAGEPGIGKTTLAGAVAGWAREAGTVVLTGRTGPEIGTPPLWPWWQVLHGRPEHDVLAALPEADGDVAALRGQRLRAFETVARGLQDRPGGTVVVLEDLHWADEATLALLAHVTGRPGVLAVGTYRSTERPPALRAGLVALDRAGARRLDLRTWSGAEIAAVAADVHPGWRPVLLELSGGVPLHVRELVATLRAAGLADSPPARPGWPLGIPASLADITAERLSRLSPTAREAVGAAAVAGDAVGCAELAALCGLGADDALAALDEAAGAGLLVASGPAPDRHAFPHALLRDAVYAGLPAGRRVAVHRAAAAAVAAGTMPGEPVTHLLASATDEPSRAAAVRACLAAAAGSRAVPDRAAAVLDAALALPGVADADRCALLLAAAEAEFAAGLAEAANHRCTTAADLAAGLDGPARAAVLARASLVVRGLGGPVNTTVLELAGRALSALAAHTPDDDATRARVLAQRALAAADVLGFDELGDDPAEAFRLAERSGDGLALFDALRARQHAASGPDGVAERLEIARRMAGLTHPADAGLWGSIWRIDAALQLGTIETVDGELARLAVLAEQLGWPLAHWHRHRMTAAVALLQGRFVEAEEAADTALDWARRTEDRSAVAIDTAFRTELHRLQGRAGELVPALEDAARHAGTMPIFQAHAGSMLAAVGDTVGARYWLDRLRPVLEDLPHDGRWLPTVASTAQLGADLGDTDVAAVCARLLAPYAGYFIAGGSGSVRCDGSVSRVLGVATAAAGSRDEAIRHLEAAVVAEDRAGALPYRTMSEIALAGLLVQDPARLDLARLDAAAGHAERAAATARRLGMPEELCRADGVLVTIRRARQDRTGLTPREREITTLLAEGRTNREIAGRLVLSERTVESHVANVLGKLGLARRAQVAGWVAEHGPVR</sequence>
<dbReference type="OrthoDB" id="3543649at2"/>
<dbReference type="PRINTS" id="PR00038">
    <property type="entry name" value="HTHLUXR"/>
</dbReference>
<dbReference type="SUPFAM" id="SSF52540">
    <property type="entry name" value="P-loop containing nucleoside triphosphate hydrolases"/>
    <property type="match status" value="1"/>
</dbReference>
<keyword evidence="1" id="KW-0547">Nucleotide-binding</keyword>
<evidence type="ECO:0000259" key="3">
    <source>
        <dbReference type="PROSITE" id="PS50043"/>
    </source>
</evidence>
<dbReference type="GO" id="GO:0003677">
    <property type="term" value="F:DNA binding"/>
    <property type="evidence" value="ECO:0007669"/>
    <property type="project" value="InterPro"/>
</dbReference>
<evidence type="ECO:0000256" key="2">
    <source>
        <dbReference type="ARBA" id="ARBA00022840"/>
    </source>
</evidence>
<dbReference type="GO" id="GO:0005524">
    <property type="term" value="F:ATP binding"/>
    <property type="evidence" value="ECO:0007669"/>
    <property type="project" value="UniProtKB-KW"/>
</dbReference>
<name>F4CX65_PSEUX</name>
<dbReference type="PANTHER" id="PTHR16305:SF35">
    <property type="entry name" value="TRANSCRIPTIONAL ACTIVATOR DOMAIN"/>
    <property type="match status" value="1"/>
</dbReference>
<dbReference type="eggNOG" id="COG0630">
    <property type="taxonomic scope" value="Bacteria"/>
</dbReference>
<dbReference type="InterPro" id="IPR027417">
    <property type="entry name" value="P-loop_NTPase"/>
</dbReference>
<protein>
    <submittedName>
        <fullName evidence="4">Transcriptional regulator, LuxR family</fullName>
    </submittedName>
</protein>
<dbReference type="SMART" id="SM00382">
    <property type="entry name" value="AAA"/>
    <property type="match status" value="1"/>
</dbReference>
<dbReference type="RefSeq" id="WP_013675426.1">
    <property type="nucleotide sequence ID" value="NC_015312.1"/>
</dbReference>
<dbReference type="EMBL" id="CP002593">
    <property type="protein sequence ID" value="AEA25506.1"/>
    <property type="molecule type" value="Genomic_DNA"/>
</dbReference>
<dbReference type="PROSITE" id="PS50043">
    <property type="entry name" value="HTH_LUXR_2"/>
    <property type="match status" value="1"/>
</dbReference>
<keyword evidence="5" id="KW-1185">Reference proteome</keyword>
<dbReference type="Gene3D" id="3.40.50.300">
    <property type="entry name" value="P-loop containing nucleotide triphosphate hydrolases"/>
    <property type="match status" value="1"/>
</dbReference>
<organism evidence="4 5">
    <name type="scientific">Pseudonocardia dioxanivorans (strain ATCC 55486 / DSM 44775 / JCM 13855 / CB1190)</name>
    <dbReference type="NCBI Taxonomy" id="675635"/>
    <lineage>
        <taxon>Bacteria</taxon>
        <taxon>Bacillati</taxon>
        <taxon>Actinomycetota</taxon>
        <taxon>Actinomycetes</taxon>
        <taxon>Pseudonocardiales</taxon>
        <taxon>Pseudonocardiaceae</taxon>
        <taxon>Pseudonocardia</taxon>
    </lineage>
</organism>
<dbReference type="AlphaFoldDB" id="F4CX65"/>
<dbReference type="InterPro" id="IPR003593">
    <property type="entry name" value="AAA+_ATPase"/>
</dbReference>
<evidence type="ECO:0000256" key="1">
    <source>
        <dbReference type="ARBA" id="ARBA00022741"/>
    </source>
</evidence>
<dbReference type="GO" id="GO:0006355">
    <property type="term" value="P:regulation of DNA-templated transcription"/>
    <property type="evidence" value="ECO:0007669"/>
    <property type="project" value="InterPro"/>
</dbReference>
<evidence type="ECO:0000313" key="4">
    <source>
        <dbReference type="EMBL" id="AEA25506.1"/>
    </source>
</evidence>
<dbReference type="Gene3D" id="1.10.10.10">
    <property type="entry name" value="Winged helix-like DNA-binding domain superfamily/Winged helix DNA-binding domain"/>
    <property type="match status" value="1"/>
</dbReference>
<dbReference type="CDD" id="cd06170">
    <property type="entry name" value="LuxR_C_like"/>
    <property type="match status" value="1"/>
</dbReference>
<dbReference type="InterPro" id="IPR016032">
    <property type="entry name" value="Sig_transdc_resp-reg_C-effctor"/>
</dbReference>